<sequence>MPIVFAAITPHPPILIEGIGKGKKNIINKTVESLSKLEQDLYLTKPDVIAIISPHSDTFDNVFSVNLCENFVSHYEKFGDFATHNSWTGEIILPYILKEKAYERNIPVQLLTEPKLDHGTSIPLVTLTSHLQNIKILPIGDTKLDAKSQLEFGQLLYNIFADSEKRIAIIASADLSHALNSDSPSGFHQAGQEFDNKIIELLEAHNTVGIAQMNPEIIKNSAQCGYSPILILLGCLKNINYTFKNLSYETVLGIGYLTGEFIF</sequence>
<protein>
    <submittedName>
        <fullName evidence="2">AmmeMemoRadiSam system protein B</fullName>
    </submittedName>
</protein>
<evidence type="ECO:0000259" key="1">
    <source>
        <dbReference type="Pfam" id="PF02900"/>
    </source>
</evidence>
<feature type="domain" description="Extradiol ring-cleavage dioxygenase class III enzyme subunit B" evidence="1">
    <location>
        <begin position="6"/>
        <end position="256"/>
    </location>
</feature>
<accession>A0A2H0TY37</accession>
<dbReference type="Proteomes" id="UP000230852">
    <property type="component" value="Unassembled WGS sequence"/>
</dbReference>
<evidence type="ECO:0000313" key="2">
    <source>
        <dbReference type="EMBL" id="PIR78148.1"/>
    </source>
</evidence>
<dbReference type="AlphaFoldDB" id="A0A2H0TY37"/>
<comment type="caution">
    <text evidence="2">The sequence shown here is derived from an EMBL/GenBank/DDBJ whole genome shotgun (WGS) entry which is preliminary data.</text>
</comment>
<dbReference type="EMBL" id="PFBU01000060">
    <property type="protein sequence ID" value="PIR78148.1"/>
    <property type="molecule type" value="Genomic_DNA"/>
</dbReference>
<proteinExistence type="predicted"/>
<gene>
    <name evidence="2" type="primary">amrB</name>
    <name evidence="2" type="ORF">COU28_03085</name>
</gene>
<dbReference type="Pfam" id="PF02900">
    <property type="entry name" value="LigB"/>
    <property type="match status" value="1"/>
</dbReference>
<reference evidence="3" key="1">
    <citation type="submission" date="2017-09" db="EMBL/GenBank/DDBJ databases">
        <title>Depth-based differentiation of microbial function through sediment-hosted aquifers and enrichment of novel symbionts in the deep terrestrial subsurface.</title>
        <authorList>
            <person name="Probst A.J."/>
            <person name="Ladd B."/>
            <person name="Jarett J.K."/>
            <person name="Geller-Mcgrath D.E."/>
            <person name="Sieber C.M.K."/>
            <person name="Emerson J.B."/>
            <person name="Anantharaman K."/>
            <person name="Thomas B.C."/>
            <person name="Malmstrom R."/>
            <person name="Stieglmeier M."/>
            <person name="Klingl A."/>
            <person name="Woyke T."/>
            <person name="Ryan C.M."/>
            <person name="Banfield J.F."/>
        </authorList>
    </citation>
    <scope>NUCLEOTIDE SEQUENCE [LARGE SCALE GENOMIC DNA]</scope>
</reference>
<dbReference type="SUPFAM" id="SSF53213">
    <property type="entry name" value="LigB-like"/>
    <property type="match status" value="1"/>
</dbReference>
<organism evidence="2 3">
    <name type="scientific">Candidatus Magasanikbacteria bacterium CG10_big_fil_rev_8_21_14_0_10_36_16</name>
    <dbReference type="NCBI Taxonomy" id="1974645"/>
    <lineage>
        <taxon>Bacteria</taxon>
        <taxon>Candidatus Magasanikiibacteriota</taxon>
    </lineage>
</organism>
<dbReference type="GO" id="GO:0008198">
    <property type="term" value="F:ferrous iron binding"/>
    <property type="evidence" value="ECO:0007669"/>
    <property type="project" value="InterPro"/>
</dbReference>
<dbReference type="InterPro" id="IPR004183">
    <property type="entry name" value="Xdiol_dOase_suB"/>
</dbReference>
<dbReference type="GO" id="GO:0016702">
    <property type="term" value="F:oxidoreductase activity, acting on single donors with incorporation of molecular oxygen, incorporation of two atoms of oxygen"/>
    <property type="evidence" value="ECO:0007669"/>
    <property type="project" value="UniProtKB-ARBA"/>
</dbReference>
<dbReference type="Gene3D" id="3.40.830.10">
    <property type="entry name" value="LigB-like"/>
    <property type="match status" value="1"/>
</dbReference>
<evidence type="ECO:0000313" key="3">
    <source>
        <dbReference type="Proteomes" id="UP000230852"/>
    </source>
</evidence>
<dbReference type="NCBIfam" id="TIGR04336">
    <property type="entry name" value="AmmeMemoSam_B"/>
    <property type="match status" value="1"/>
</dbReference>
<dbReference type="CDD" id="cd07951">
    <property type="entry name" value="ED_3B_N_AMMECR1"/>
    <property type="match status" value="1"/>
</dbReference>
<name>A0A2H0TY37_9BACT</name>